<evidence type="ECO:0000313" key="4">
    <source>
        <dbReference type="EMBL" id="PAA80967.1"/>
    </source>
</evidence>
<evidence type="ECO:0000256" key="1">
    <source>
        <dbReference type="SAM" id="Coils"/>
    </source>
</evidence>
<feature type="coiled-coil region" evidence="1">
    <location>
        <begin position="139"/>
        <end position="170"/>
    </location>
</feature>
<keyword evidence="3" id="KW-0472">Membrane</keyword>
<sequence length="499" mass="55003">MSDNPKKLKNLKKCLRAVHNENREISRATATVSETKKFIDELYQSLKLLAKEESGTPRDGNYEELLLHLQNGVKEIKIISSSMKAMKQHHVPIESDLKLTVFSKRDSRKSVQTKNTTAAVISNKLQESKILVEGIADSMRFFQQQLERADKVLEQLIKALQDQEDVLENRASWRRWLGYGGAAALAAFTIGYIYFAWPLSFSTFWSSSSNPTVATSSSAPVEKLINCAATSVDTAVASQPVETALTVSAAAVVGTASVVTTTIMPAAAGIAAVVGLSWYTYKEVGQLVKAAQELQKVKAKLVSSKKKLRAQLENFQEMSCMNIESVAKSLEVDLGLCDEQKLQDQLQKQVEELQAAQNDTTQKQVVQNEAAEKLTVQLQAIQKQVEELKAVQNETTQKLVAQNEGAQKLAVQLQAIQKQVEELQASQNEATQQQAAELQVIKINLEAYLEAAVDRTDAGSELSESSSRNGIPLEKKRNIMPPPGINESNDHNGYEEIAE</sequence>
<feature type="compositionally biased region" description="Basic and acidic residues" evidence="2">
    <location>
        <begin position="488"/>
        <end position="499"/>
    </location>
</feature>
<reference evidence="4 5" key="1">
    <citation type="submission" date="2017-06" db="EMBL/GenBank/DDBJ databases">
        <title>A platform for efficient transgenesis in Macrostomum lignano, a flatworm model organism for stem cell research.</title>
        <authorList>
            <person name="Berezikov E."/>
        </authorList>
    </citation>
    <scope>NUCLEOTIDE SEQUENCE [LARGE SCALE GENOMIC DNA]</scope>
    <source>
        <strain evidence="4">DV1</strain>
        <tissue evidence="4">Whole organism</tissue>
    </source>
</reference>
<dbReference type="AlphaFoldDB" id="A0A267G6D8"/>
<comment type="caution">
    <text evidence="4">The sequence shown here is derived from an EMBL/GenBank/DDBJ whole genome shotgun (WGS) entry which is preliminary data.</text>
</comment>
<feature type="region of interest" description="Disordered" evidence="2">
    <location>
        <begin position="456"/>
        <end position="499"/>
    </location>
</feature>
<organism evidence="4 5">
    <name type="scientific">Macrostomum lignano</name>
    <dbReference type="NCBI Taxonomy" id="282301"/>
    <lineage>
        <taxon>Eukaryota</taxon>
        <taxon>Metazoa</taxon>
        <taxon>Spiralia</taxon>
        <taxon>Lophotrochozoa</taxon>
        <taxon>Platyhelminthes</taxon>
        <taxon>Rhabditophora</taxon>
        <taxon>Macrostomorpha</taxon>
        <taxon>Macrostomida</taxon>
        <taxon>Macrostomidae</taxon>
        <taxon>Macrostomum</taxon>
    </lineage>
</organism>
<feature type="transmembrane region" description="Helical" evidence="3">
    <location>
        <begin position="176"/>
        <end position="197"/>
    </location>
</feature>
<feature type="transmembrane region" description="Helical" evidence="3">
    <location>
        <begin position="263"/>
        <end position="281"/>
    </location>
</feature>
<evidence type="ECO:0000256" key="2">
    <source>
        <dbReference type="SAM" id="MobiDB-lite"/>
    </source>
</evidence>
<keyword evidence="1" id="KW-0175">Coiled coil</keyword>
<proteinExistence type="predicted"/>
<gene>
    <name evidence="4" type="ORF">BOX15_Mlig020711g1</name>
</gene>
<keyword evidence="5" id="KW-1185">Reference proteome</keyword>
<keyword evidence="3" id="KW-0812">Transmembrane</keyword>
<accession>A0A267G6D8</accession>
<dbReference type="EMBL" id="NIVC01000555">
    <property type="protein sequence ID" value="PAA80967.1"/>
    <property type="molecule type" value="Genomic_DNA"/>
</dbReference>
<feature type="coiled-coil region" evidence="1">
    <location>
        <begin position="287"/>
        <end position="436"/>
    </location>
</feature>
<name>A0A267G6D8_9PLAT</name>
<evidence type="ECO:0000256" key="3">
    <source>
        <dbReference type="SAM" id="Phobius"/>
    </source>
</evidence>
<protein>
    <submittedName>
        <fullName evidence="4">Uncharacterized protein</fullName>
    </submittedName>
</protein>
<evidence type="ECO:0000313" key="5">
    <source>
        <dbReference type="Proteomes" id="UP000215902"/>
    </source>
</evidence>
<dbReference type="Proteomes" id="UP000215902">
    <property type="component" value="Unassembled WGS sequence"/>
</dbReference>
<keyword evidence="3" id="KW-1133">Transmembrane helix</keyword>